<dbReference type="InterPro" id="IPR000884">
    <property type="entry name" value="TSP1_rpt"/>
</dbReference>
<reference evidence="4" key="1">
    <citation type="submission" date="2019-07" db="EMBL/GenBank/DDBJ databases">
        <title>Annotation for the trematode Paragonimus miyazaki's.</title>
        <authorList>
            <person name="Choi Y.-J."/>
        </authorList>
    </citation>
    <scope>NUCLEOTIDE SEQUENCE</scope>
    <source>
        <strain evidence="4">Japan</strain>
    </source>
</reference>
<evidence type="ECO:0000313" key="4">
    <source>
        <dbReference type="EMBL" id="KAF7248406.1"/>
    </source>
</evidence>
<evidence type="ECO:0000313" key="5">
    <source>
        <dbReference type="Proteomes" id="UP000822476"/>
    </source>
</evidence>
<feature type="domain" description="EGF-like" evidence="3">
    <location>
        <begin position="354"/>
        <end position="391"/>
    </location>
</feature>
<keyword evidence="2" id="KW-1133">Transmembrane helix</keyword>
<keyword evidence="1" id="KW-1015">Disulfide bond</keyword>
<dbReference type="InterPro" id="IPR036383">
    <property type="entry name" value="TSP1_rpt_sf"/>
</dbReference>
<dbReference type="PROSITE" id="PS50092">
    <property type="entry name" value="TSP1"/>
    <property type="match status" value="1"/>
</dbReference>
<dbReference type="PROSITE" id="PS01186">
    <property type="entry name" value="EGF_2"/>
    <property type="match status" value="1"/>
</dbReference>
<dbReference type="SUPFAM" id="SSF82895">
    <property type="entry name" value="TSP-1 type 1 repeat"/>
    <property type="match status" value="1"/>
</dbReference>
<keyword evidence="2" id="KW-0472">Membrane</keyword>
<accession>A0A8S9YKS4</accession>
<dbReference type="PROSITE" id="PS00022">
    <property type="entry name" value="EGF_1"/>
    <property type="match status" value="2"/>
</dbReference>
<comment type="caution">
    <text evidence="4">The sequence shown here is derived from an EMBL/GenBank/DDBJ whole genome shotgun (WGS) entry which is preliminary data.</text>
</comment>
<dbReference type="OrthoDB" id="446173at2759"/>
<dbReference type="Gene3D" id="2.20.100.10">
    <property type="entry name" value="Thrombospondin type-1 (TSP1) repeat"/>
    <property type="match status" value="1"/>
</dbReference>
<protein>
    <submittedName>
        <fullName evidence="4">Acidic fibroblast growth factor intracellular binding protein</fullName>
    </submittedName>
</protein>
<dbReference type="Gene3D" id="2.10.25.10">
    <property type="entry name" value="Laminin"/>
    <property type="match status" value="1"/>
</dbReference>
<organism evidence="4 5">
    <name type="scientific">Paragonimus skrjabini miyazakii</name>
    <dbReference type="NCBI Taxonomy" id="59628"/>
    <lineage>
        <taxon>Eukaryota</taxon>
        <taxon>Metazoa</taxon>
        <taxon>Spiralia</taxon>
        <taxon>Lophotrochozoa</taxon>
        <taxon>Platyhelminthes</taxon>
        <taxon>Trematoda</taxon>
        <taxon>Digenea</taxon>
        <taxon>Plagiorchiida</taxon>
        <taxon>Troglotremata</taxon>
        <taxon>Troglotrematidae</taxon>
        <taxon>Paragonimus</taxon>
    </lineage>
</organism>
<sequence length="526" mass="59544">MDYIHWTPSLPVRFCRLLTLKRVICGVTVALILFSTTSAVNNTFCTDLTPSTLTLEGVEVTHHMFGSEYNTLETLFSLEIEEIYEPVYKSECLKVCENNDNCRTEVRKKFLSQMGEHTRGSTVYVVERAQDYGNFTTYVNQRLSNWSPSTRSFFLTSCISMCYQMLTKLDDPKPFDCLCPNPCKHQHSCQVKDCHLYGLFEHQYFCKCQEDEVWDEELYLCISTSVNKLRTDVSMRISPSDPTACSSTAKCNPAGTLGCHHVVKMQLTTCICKAHFTGKRCEKLVNACESHIKHPHLPSGGPLVAGHKACNVNYNGNTCRSYISAEGDVYYRCKCNGNPWVPDPELAYDNCLKMRTMCDSTICVYGTCVTSSSGMHSTCICLPGYAGSACNIWLGEWTDWSPWDKCRPACGDVRYSVRTRSCPSLAENITRRRECRGASVEYARCNEHPCARIEGTYIDSYFAIRQDAIAATISTAAICCAIISLTWFFFFWSVLSKVVRGIMSKFQQSLDKKAKYRKRISQDFSL</sequence>
<evidence type="ECO:0000259" key="3">
    <source>
        <dbReference type="PROSITE" id="PS50026"/>
    </source>
</evidence>
<proteinExistence type="predicted"/>
<dbReference type="Proteomes" id="UP000822476">
    <property type="component" value="Unassembled WGS sequence"/>
</dbReference>
<dbReference type="InterPro" id="IPR000742">
    <property type="entry name" value="EGF"/>
</dbReference>
<keyword evidence="5" id="KW-1185">Reference proteome</keyword>
<dbReference type="AlphaFoldDB" id="A0A8S9YKS4"/>
<keyword evidence="1" id="KW-0245">EGF-like domain</keyword>
<feature type="disulfide bond" evidence="1">
    <location>
        <begin position="381"/>
        <end position="390"/>
    </location>
</feature>
<evidence type="ECO:0000256" key="1">
    <source>
        <dbReference type="PROSITE-ProRule" id="PRU00076"/>
    </source>
</evidence>
<evidence type="ECO:0000256" key="2">
    <source>
        <dbReference type="SAM" id="Phobius"/>
    </source>
</evidence>
<dbReference type="SMART" id="SM00181">
    <property type="entry name" value="EGF"/>
    <property type="match status" value="2"/>
</dbReference>
<dbReference type="EMBL" id="JTDE01005643">
    <property type="protein sequence ID" value="KAF7248406.1"/>
    <property type="molecule type" value="Genomic_DNA"/>
</dbReference>
<feature type="transmembrane region" description="Helical" evidence="2">
    <location>
        <begin position="468"/>
        <end position="495"/>
    </location>
</feature>
<gene>
    <name evidence="4" type="ORF">EG68_09714</name>
</gene>
<feature type="disulfide bond" evidence="1">
    <location>
        <begin position="358"/>
        <end position="368"/>
    </location>
</feature>
<comment type="caution">
    <text evidence="1">Lacks conserved residue(s) required for the propagation of feature annotation.</text>
</comment>
<dbReference type="PROSITE" id="PS50026">
    <property type="entry name" value="EGF_3"/>
    <property type="match status" value="1"/>
</dbReference>
<name>A0A8S9YKS4_9TREM</name>
<keyword evidence="2" id="KW-0812">Transmembrane</keyword>